<evidence type="ECO:0000313" key="6">
    <source>
        <dbReference type="Proteomes" id="UP000245539"/>
    </source>
</evidence>
<proteinExistence type="inferred from homology"/>
<accession>A0A317CL82</accession>
<organism evidence="5 6">
    <name type="scientific">Leucothrix pacifica</name>
    <dbReference type="NCBI Taxonomy" id="1247513"/>
    <lineage>
        <taxon>Bacteria</taxon>
        <taxon>Pseudomonadati</taxon>
        <taxon>Pseudomonadota</taxon>
        <taxon>Gammaproteobacteria</taxon>
        <taxon>Thiotrichales</taxon>
        <taxon>Thiotrichaceae</taxon>
        <taxon>Leucothrix</taxon>
    </lineage>
</organism>
<sequence length="122" mass="13690">MILAHSFPVAINTVPVAINTVPVAFNQDMRALKVSKDFLPEYLLFYLQYIKGKILSKVTTTTHGTKRLASDELYSTPVPKPSLGTQKKFVELINSHRKIKDEFIASVAASRLLKQSLINQVF</sequence>
<dbReference type="SUPFAM" id="SSF116734">
    <property type="entry name" value="DNA methylase specificity domain"/>
    <property type="match status" value="1"/>
</dbReference>
<protein>
    <recommendedName>
        <fullName evidence="4">Type I restriction modification DNA specificity domain-containing protein</fullName>
    </recommendedName>
</protein>
<evidence type="ECO:0000256" key="1">
    <source>
        <dbReference type="ARBA" id="ARBA00010923"/>
    </source>
</evidence>
<evidence type="ECO:0000256" key="3">
    <source>
        <dbReference type="ARBA" id="ARBA00023125"/>
    </source>
</evidence>
<dbReference type="AlphaFoldDB" id="A0A317CL82"/>
<comment type="similarity">
    <text evidence="1">Belongs to the type-I restriction system S methylase family.</text>
</comment>
<comment type="caution">
    <text evidence="5">The sequence shown here is derived from an EMBL/GenBank/DDBJ whole genome shotgun (WGS) entry which is preliminary data.</text>
</comment>
<dbReference type="EMBL" id="QGKM01000012">
    <property type="protein sequence ID" value="PWQ99266.1"/>
    <property type="molecule type" value="Genomic_DNA"/>
</dbReference>
<dbReference type="InterPro" id="IPR044946">
    <property type="entry name" value="Restrct_endonuc_typeI_TRD_sf"/>
</dbReference>
<name>A0A317CL82_9GAMM</name>
<dbReference type="GO" id="GO:0003677">
    <property type="term" value="F:DNA binding"/>
    <property type="evidence" value="ECO:0007669"/>
    <property type="project" value="UniProtKB-KW"/>
</dbReference>
<evidence type="ECO:0000256" key="2">
    <source>
        <dbReference type="ARBA" id="ARBA00022747"/>
    </source>
</evidence>
<feature type="domain" description="Type I restriction modification DNA specificity" evidence="4">
    <location>
        <begin position="13"/>
        <end position="98"/>
    </location>
</feature>
<dbReference type="InterPro" id="IPR000055">
    <property type="entry name" value="Restrct_endonuc_typeI_TRD"/>
</dbReference>
<gene>
    <name evidence="5" type="ORF">DKW60_05935</name>
</gene>
<dbReference type="Gene3D" id="3.90.220.20">
    <property type="entry name" value="DNA methylase specificity domains"/>
    <property type="match status" value="1"/>
</dbReference>
<reference evidence="5 6" key="1">
    <citation type="submission" date="2018-05" db="EMBL/GenBank/DDBJ databases">
        <title>Leucothrix arctica sp. nov., isolated from Arctic seawater.</title>
        <authorList>
            <person name="Choi A."/>
            <person name="Baek K."/>
        </authorList>
    </citation>
    <scope>NUCLEOTIDE SEQUENCE [LARGE SCALE GENOMIC DNA]</scope>
    <source>
        <strain evidence="5 6">JCM 18388</strain>
    </source>
</reference>
<dbReference type="Pfam" id="PF01420">
    <property type="entry name" value="Methylase_S"/>
    <property type="match status" value="1"/>
</dbReference>
<evidence type="ECO:0000259" key="4">
    <source>
        <dbReference type="Pfam" id="PF01420"/>
    </source>
</evidence>
<dbReference type="Proteomes" id="UP000245539">
    <property type="component" value="Unassembled WGS sequence"/>
</dbReference>
<dbReference type="GO" id="GO:0009307">
    <property type="term" value="P:DNA restriction-modification system"/>
    <property type="evidence" value="ECO:0007669"/>
    <property type="project" value="UniProtKB-KW"/>
</dbReference>
<keyword evidence="6" id="KW-1185">Reference proteome</keyword>
<evidence type="ECO:0000313" key="5">
    <source>
        <dbReference type="EMBL" id="PWQ99266.1"/>
    </source>
</evidence>
<keyword evidence="3" id="KW-0238">DNA-binding</keyword>
<dbReference type="RefSeq" id="WP_109836757.1">
    <property type="nucleotide sequence ID" value="NZ_QGKM01000012.1"/>
</dbReference>
<dbReference type="OrthoDB" id="398435at2"/>
<keyword evidence="2" id="KW-0680">Restriction system</keyword>